<organism evidence="2 3">
    <name type="scientific">Kribbella jiaozuonensis</name>
    <dbReference type="NCBI Taxonomy" id="2575441"/>
    <lineage>
        <taxon>Bacteria</taxon>
        <taxon>Bacillati</taxon>
        <taxon>Actinomycetota</taxon>
        <taxon>Actinomycetes</taxon>
        <taxon>Propionibacteriales</taxon>
        <taxon>Kribbellaceae</taxon>
        <taxon>Kribbella</taxon>
    </lineage>
</organism>
<dbReference type="Gene3D" id="2.30.40.10">
    <property type="entry name" value="Urease, subunit C, domain 1"/>
    <property type="match status" value="1"/>
</dbReference>
<dbReference type="EMBL" id="SZPZ01000004">
    <property type="protein sequence ID" value="TKK76756.1"/>
    <property type="molecule type" value="Genomic_DNA"/>
</dbReference>
<dbReference type="InterPro" id="IPR011059">
    <property type="entry name" value="Metal-dep_hydrolase_composite"/>
</dbReference>
<dbReference type="PANTHER" id="PTHR43135:SF3">
    <property type="entry name" value="ALPHA-D-RIBOSE 1-METHYLPHOSPHONATE 5-TRIPHOSPHATE DIPHOSPHATASE"/>
    <property type="match status" value="1"/>
</dbReference>
<dbReference type="Proteomes" id="UP000305836">
    <property type="component" value="Unassembled WGS sequence"/>
</dbReference>
<dbReference type="AlphaFoldDB" id="A0A4U3LQ96"/>
<dbReference type="OrthoDB" id="9776455at2"/>
<dbReference type="PROSITE" id="PS51318">
    <property type="entry name" value="TAT"/>
    <property type="match status" value="1"/>
</dbReference>
<keyword evidence="2" id="KW-0378">Hydrolase</keyword>
<evidence type="ECO:0000313" key="3">
    <source>
        <dbReference type="Proteomes" id="UP000305836"/>
    </source>
</evidence>
<name>A0A4U3LQ96_9ACTN</name>
<keyword evidence="3" id="KW-1185">Reference proteome</keyword>
<dbReference type="Pfam" id="PF01979">
    <property type="entry name" value="Amidohydro_1"/>
    <property type="match status" value="1"/>
</dbReference>
<sequence length="435" mass="45310">MCRDHDDELEPLPSSISRRGVIGGAIALAGAGLAAVGQPAQAAGSRASANGPGGRAPVPPPVVIENGTVLDPLSGRVIEDAVVVLAGGRVVAVGNRSQTRKAVAQANGRVIDVEGRWVLPGLVDVHVHENAVADAHAALVRGATTVRSGTSDFYQDIGLRALKPWAPGVVPRMKASGTFVTPDLGNTILGDPALAPLAGGVRTPEALRYLTSVNLDRGVDWVKTRVNERAGVPEQDPLVQVYDYEQVRAIVTEARKRGVGVMCHSYSEKAIDDAVRAGIKTLEHGVFVGERTLERMARQGTHFTPTMSAIGGMRDSTNPILKQRGEEFFPVLQAAVRRAAELGVTVVAGTDSFGLDVDPIGGEVRLLHEAGLSALDAIRAATTSAARLLGLGSSVGRLARGYASDAIVVDESPLDNIAVLEQPHLVIAGGAVVTS</sequence>
<dbReference type="InterPro" id="IPR032466">
    <property type="entry name" value="Metal_Hydrolase"/>
</dbReference>
<dbReference type="Gene3D" id="3.20.20.140">
    <property type="entry name" value="Metal-dependent hydrolases"/>
    <property type="match status" value="1"/>
</dbReference>
<gene>
    <name evidence="2" type="ORF">FDA38_30915</name>
</gene>
<evidence type="ECO:0000313" key="2">
    <source>
        <dbReference type="EMBL" id="TKK76756.1"/>
    </source>
</evidence>
<dbReference type="PANTHER" id="PTHR43135">
    <property type="entry name" value="ALPHA-D-RIBOSE 1-METHYLPHOSPHONATE 5-TRIPHOSPHATE DIPHOSPHATASE"/>
    <property type="match status" value="1"/>
</dbReference>
<dbReference type="SUPFAM" id="SSF51556">
    <property type="entry name" value="Metallo-dependent hydrolases"/>
    <property type="match status" value="1"/>
</dbReference>
<dbReference type="InterPro" id="IPR006680">
    <property type="entry name" value="Amidohydro-rel"/>
</dbReference>
<accession>A0A4U3LQ96</accession>
<feature type="domain" description="Amidohydrolase-related" evidence="1">
    <location>
        <begin position="117"/>
        <end position="432"/>
    </location>
</feature>
<dbReference type="RefSeq" id="WP_137257620.1">
    <property type="nucleotide sequence ID" value="NZ_JBHSPQ010000003.1"/>
</dbReference>
<dbReference type="InterPro" id="IPR051781">
    <property type="entry name" value="Metallo-dep_Hydrolase"/>
</dbReference>
<comment type="caution">
    <text evidence="2">The sequence shown here is derived from an EMBL/GenBank/DDBJ whole genome shotgun (WGS) entry which is preliminary data.</text>
</comment>
<evidence type="ECO:0000259" key="1">
    <source>
        <dbReference type="Pfam" id="PF01979"/>
    </source>
</evidence>
<dbReference type="GO" id="GO:0016810">
    <property type="term" value="F:hydrolase activity, acting on carbon-nitrogen (but not peptide) bonds"/>
    <property type="evidence" value="ECO:0007669"/>
    <property type="project" value="InterPro"/>
</dbReference>
<reference evidence="2 3" key="1">
    <citation type="submission" date="2019-04" db="EMBL/GenBank/DDBJ databases">
        <title>Kribbella sp. NEAU-THZ 27 nov., a novel actinomycete isolated from soil.</title>
        <authorList>
            <person name="Duan L."/>
        </authorList>
    </citation>
    <scope>NUCLEOTIDE SEQUENCE [LARGE SCALE GENOMIC DNA]</scope>
    <source>
        <strain evidence="3">NEAU-THZ27</strain>
    </source>
</reference>
<protein>
    <submittedName>
        <fullName evidence="2">Amidohydrolase</fullName>
    </submittedName>
</protein>
<dbReference type="SUPFAM" id="SSF51338">
    <property type="entry name" value="Composite domain of metallo-dependent hydrolases"/>
    <property type="match status" value="1"/>
</dbReference>
<dbReference type="InterPro" id="IPR006311">
    <property type="entry name" value="TAT_signal"/>
</dbReference>
<proteinExistence type="predicted"/>